<dbReference type="CDD" id="cd00371">
    <property type="entry name" value="HMA"/>
    <property type="match status" value="1"/>
</dbReference>
<keyword evidence="8 16" id="KW-0547">Nucleotide-binding</keyword>
<evidence type="ECO:0000259" key="18">
    <source>
        <dbReference type="Pfam" id="PF00122"/>
    </source>
</evidence>
<keyword evidence="9 16" id="KW-0067">ATP-binding</keyword>
<dbReference type="PROSITE" id="PS00154">
    <property type="entry name" value="ATPASE_E1_E2"/>
    <property type="match status" value="1"/>
</dbReference>
<dbReference type="InterPro" id="IPR006121">
    <property type="entry name" value="HMA_dom"/>
</dbReference>
<dbReference type="SFLD" id="SFLDF00027">
    <property type="entry name" value="p-type_atpase"/>
    <property type="match status" value="1"/>
</dbReference>
<feature type="transmembrane region" description="Helical" evidence="16">
    <location>
        <begin position="779"/>
        <end position="798"/>
    </location>
</feature>
<protein>
    <recommendedName>
        <fullName evidence="14">Cd(2+)-exporting ATPase</fullName>
        <ecNumber evidence="14">7.2.2.21</ecNumber>
    </recommendedName>
</protein>
<evidence type="ECO:0000256" key="14">
    <source>
        <dbReference type="ARBA" id="ARBA00039103"/>
    </source>
</evidence>
<dbReference type="EMBL" id="NMQW01000079">
    <property type="protein sequence ID" value="OXM82329.1"/>
    <property type="molecule type" value="Genomic_DNA"/>
</dbReference>
<evidence type="ECO:0000256" key="12">
    <source>
        <dbReference type="ARBA" id="ARBA00023065"/>
    </source>
</evidence>
<dbReference type="InterPro" id="IPR008250">
    <property type="entry name" value="ATPase_P-typ_transduc_dom_A_sf"/>
</dbReference>
<evidence type="ECO:0000313" key="20">
    <source>
        <dbReference type="EMBL" id="OXM82329.1"/>
    </source>
</evidence>
<keyword evidence="3" id="KW-0813">Transport</keyword>
<dbReference type="NCBIfam" id="TIGR01525">
    <property type="entry name" value="ATPase-IB_hvy"/>
    <property type="match status" value="1"/>
</dbReference>
<evidence type="ECO:0000256" key="1">
    <source>
        <dbReference type="ARBA" id="ARBA00004651"/>
    </source>
</evidence>
<dbReference type="SUPFAM" id="SSF81653">
    <property type="entry name" value="Calcium ATPase, transduction domain A"/>
    <property type="match status" value="1"/>
</dbReference>
<dbReference type="Pfam" id="PF00122">
    <property type="entry name" value="E1-E2_ATPase"/>
    <property type="match status" value="1"/>
</dbReference>
<feature type="compositionally biased region" description="Basic and acidic residues" evidence="17">
    <location>
        <begin position="134"/>
        <end position="145"/>
    </location>
</feature>
<keyword evidence="4" id="KW-0104">Cadmium</keyword>
<dbReference type="InterPro" id="IPR036163">
    <property type="entry name" value="HMA_dom_sf"/>
</dbReference>
<proteinExistence type="inferred from homology"/>
<dbReference type="Gene3D" id="2.70.150.10">
    <property type="entry name" value="Calcium-transporting ATPase, cytoplasmic transduction domain A"/>
    <property type="match status" value="1"/>
</dbReference>
<comment type="caution">
    <text evidence="20">The sequence shown here is derived from an EMBL/GenBank/DDBJ whole genome shotgun (WGS) entry which is preliminary data.</text>
</comment>
<sequence>MQEYRVKGLSCANCTRELEEQIQKLEHGASATLSYNSGRLRVDPKVPLPRIREILKGDGAYLEAAPAKIRRAPDAAPSSGISLPHSEHAAGLEQTAVDDDAGNSDAYQTNALHSSLQPFGEAPAHDHKHTQGLSKDRTGQGHAAHEGSSAATAHGGHGHGHPQGHPAHAGNIPASVHDGHAHDHDPDPAASLGHHHDHAADDDHDHDHSHGSTSQTRQLIISAVLYGAALLIQDRLPMPVSIILYLAAIVLSGYGTFIKGLKRLLRLQFNMDTLMTVALIGAIGIGEWKEATLVAILFGINEKLEGMGMEKARRSMETLLQVAPKQAILLHGGKETIVPIESLKVGDRVLVRAGEKIPSDGRVVEGTASVNEAAITGESLPLSKAKGDSVFGGSINQDGLLQIEIEKAYEDSSLARILHLVQEAQETKTPTELFINRFAKYYTPAIMIIALLVVIIPPLLFQGSWKEWLYQGLAVLIVGCPCALILASPIAIVAGITRNARHGILIKGGVFLEQLGRINTLAFDKTGTLTLGEPHVERTVIFTADKERFYRIAGAMEQSSTHPLAKAIMKELASKKIPAHAADTSPDIQTASGRGIEAVIEGKRYWLGNEAHLSHLTLPASVQREVEQLKAEGLTLVLVADEEAVLGMFGIADEIRPESREVIAALHAGGGIRRTVMLTGDHPQTAAKVAHAVGVTAYYGGLLPQDKVAQIRGLMQEGRVAMVGDGINDAPALAAAELGIAMGKGTDSAIETADIVLMQDHLGKLPEAIRIARRVNRTIRLNLGIAMGLKLAALLLTIPGWLTLWFAILSDMGATILITLISLTLLIERGPERAV</sequence>
<feature type="transmembrane region" description="Helical" evidence="16">
    <location>
        <begin position="242"/>
        <end position="261"/>
    </location>
</feature>
<dbReference type="Gene3D" id="3.30.70.100">
    <property type="match status" value="1"/>
</dbReference>
<evidence type="ECO:0000256" key="11">
    <source>
        <dbReference type="ARBA" id="ARBA00022989"/>
    </source>
</evidence>
<evidence type="ECO:0000256" key="4">
    <source>
        <dbReference type="ARBA" id="ARBA00022539"/>
    </source>
</evidence>
<dbReference type="Gene3D" id="3.40.50.1000">
    <property type="entry name" value="HAD superfamily/HAD-like"/>
    <property type="match status" value="1"/>
</dbReference>
<feature type="compositionally biased region" description="Basic and acidic residues" evidence="17">
    <location>
        <begin position="177"/>
        <end position="187"/>
    </location>
</feature>
<feature type="domain" description="P-type ATPase A" evidence="18">
    <location>
        <begin position="323"/>
        <end position="422"/>
    </location>
</feature>
<evidence type="ECO:0000256" key="6">
    <source>
        <dbReference type="ARBA" id="ARBA00022692"/>
    </source>
</evidence>
<dbReference type="GO" id="GO:0046872">
    <property type="term" value="F:metal ion binding"/>
    <property type="evidence" value="ECO:0007669"/>
    <property type="project" value="UniProtKB-KW"/>
</dbReference>
<evidence type="ECO:0000256" key="13">
    <source>
        <dbReference type="ARBA" id="ARBA00023136"/>
    </source>
</evidence>
<dbReference type="GO" id="GO:0008551">
    <property type="term" value="F:P-type cadmium transporter activity"/>
    <property type="evidence" value="ECO:0007669"/>
    <property type="project" value="UniProtKB-EC"/>
</dbReference>
<evidence type="ECO:0000256" key="2">
    <source>
        <dbReference type="ARBA" id="ARBA00006024"/>
    </source>
</evidence>
<dbReference type="AlphaFoldDB" id="A0A229UH92"/>
<keyword evidence="12" id="KW-0406">Ion transport</keyword>
<feature type="transmembrane region" description="Helical" evidence="16">
    <location>
        <begin position="441"/>
        <end position="461"/>
    </location>
</feature>
<dbReference type="InterPro" id="IPR051014">
    <property type="entry name" value="Cation_Transport_ATPase_IB"/>
</dbReference>
<keyword evidence="11 16" id="KW-1133">Transmembrane helix</keyword>
<keyword evidence="6 16" id="KW-0812">Transmembrane</keyword>
<dbReference type="SUPFAM" id="SSF55008">
    <property type="entry name" value="HMA, heavy metal-associated domain"/>
    <property type="match status" value="1"/>
</dbReference>
<feature type="transmembrane region" description="Helical" evidence="16">
    <location>
        <begin position="804"/>
        <end position="827"/>
    </location>
</feature>
<dbReference type="SFLD" id="SFLDG00002">
    <property type="entry name" value="C1.7:_P-type_atpase_like"/>
    <property type="match status" value="1"/>
</dbReference>
<keyword evidence="5" id="KW-0597">Phosphoprotein</keyword>
<name>A0A229UH92_9BACL</name>
<dbReference type="SFLD" id="SFLDS00003">
    <property type="entry name" value="Haloacid_Dehalogenase"/>
    <property type="match status" value="1"/>
</dbReference>
<dbReference type="PROSITE" id="PS01229">
    <property type="entry name" value="COF_2"/>
    <property type="match status" value="1"/>
</dbReference>
<evidence type="ECO:0000256" key="15">
    <source>
        <dbReference type="ARBA" id="ARBA00049338"/>
    </source>
</evidence>
<dbReference type="RefSeq" id="WP_094018796.1">
    <property type="nucleotide sequence ID" value="NZ_NMQW01000079.1"/>
</dbReference>
<dbReference type="PANTHER" id="PTHR48085">
    <property type="entry name" value="CADMIUM/ZINC-TRANSPORTING ATPASE HMA2-RELATED"/>
    <property type="match status" value="1"/>
</dbReference>
<dbReference type="InterPro" id="IPR001757">
    <property type="entry name" value="P_typ_ATPase"/>
</dbReference>
<feature type="compositionally biased region" description="Basic and acidic residues" evidence="17">
    <location>
        <begin position="198"/>
        <end position="210"/>
    </location>
</feature>
<evidence type="ECO:0000259" key="19">
    <source>
        <dbReference type="Pfam" id="PF00403"/>
    </source>
</evidence>
<feature type="transmembrane region" description="Helical" evidence="16">
    <location>
        <begin position="473"/>
        <end position="497"/>
    </location>
</feature>
<dbReference type="Gene3D" id="3.40.1110.10">
    <property type="entry name" value="Calcium-transporting ATPase, cytoplasmic domain N"/>
    <property type="match status" value="1"/>
</dbReference>
<dbReference type="GO" id="GO:0005886">
    <property type="term" value="C:plasma membrane"/>
    <property type="evidence" value="ECO:0007669"/>
    <property type="project" value="UniProtKB-SubCell"/>
</dbReference>
<evidence type="ECO:0000256" key="8">
    <source>
        <dbReference type="ARBA" id="ARBA00022741"/>
    </source>
</evidence>
<evidence type="ECO:0000313" key="21">
    <source>
        <dbReference type="Proteomes" id="UP000215509"/>
    </source>
</evidence>
<keyword evidence="21" id="KW-1185">Reference proteome</keyword>
<dbReference type="PANTHER" id="PTHR48085:SF5">
    <property type="entry name" value="CADMIUM_ZINC-TRANSPORTING ATPASE HMA4-RELATED"/>
    <property type="match status" value="1"/>
</dbReference>
<evidence type="ECO:0000256" key="10">
    <source>
        <dbReference type="ARBA" id="ARBA00022967"/>
    </source>
</evidence>
<feature type="domain" description="HMA" evidence="19">
    <location>
        <begin position="4"/>
        <end position="56"/>
    </location>
</feature>
<feature type="region of interest" description="Disordered" evidence="17">
    <location>
        <begin position="117"/>
        <end position="214"/>
    </location>
</feature>
<evidence type="ECO:0000256" key="7">
    <source>
        <dbReference type="ARBA" id="ARBA00022723"/>
    </source>
</evidence>
<dbReference type="InterPro" id="IPR023298">
    <property type="entry name" value="ATPase_P-typ_TM_dom_sf"/>
</dbReference>
<dbReference type="InterPro" id="IPR023299">
    <property type="entry name" value="ATPase_P-typ_cyto_dom_N"/>
</dbReference>
<dbReference type="EC" id="7.2.2.21" evidence="14"/>
<comment type="similarity">
    <text evidence="2 16">Belongs to the cation transport ATPase (P-type) (TC 3.A.3) family. Type IB subfamily.</text>
</comment>
<dbReference type="PRINTS" id="PR00119">
    <property type="entry name" value="CATATPASE"/>
</dbReference>
<gene>
    <name evidence="20" type="ORF">CF651_31325</name>
</gene>
<dbReference type="GO" id="GO:0016887">
    <property type="term" value="F:ATP hydrolysis activity"/>
    <property type="evidence" value="ECO:0007669"/>
    <property type="project" value="InterPro"/>
</dbReference>
<evidence type="ECO:0000256" key="17">
    <source>
        <dbReference type="SAM" id="MobiDB-lite"/>
    </source>
</evidence>
<dbReference type="Pfam" id="PF00702">
    <property type="entry name" value="Hydrolase"/>
    <property type="match status" value="1"/>
</dbReference>
<keyword evidence="13 16" id="KW-0472">Membrane</keyword>
<dbReference type="NCBIfam" id="TIGR01511">
    <property type="entry name" value="ATPase-IB1_Cu"/>
    <property type="match status" value="1"/>
</dbReference>
<evidence type="ECO:0000256" key="3">
    <source>
        <dbReference type="ARBA" id="ARBA00022448"/>
    </source>
</evidence>
<dbReference type="GO" id="GO:0005524">
    <property type="term" value="F:ATP binding"/>
    <property type="evidence" value="ECO:0007669"/>
    <property type="project" value="UniProtKB-UniRule"/>
</dbReference>
<comment type="catalytic activity">
    <reaction evidence="15">
        <text>Cd(2+)(in) + ATP + H2O = Cd(2+)(out) + ADP + phosphate + H(+)</text>
        <dbReference type="Rhea" id="RHEA:12132"/>
        <dbReference type="ChEBI" id="CHEBI:15377"/>
        <dbReference type="ChEBI" id="CHEBI:15378"/>
        <dbReference type="ChEBI" id="CHEBI:30616"/>
        <dbReference type="ChEBI" id="CHEBI:43474"/>
        <dbReference type="ChEBI" id="CHEBI:48775"/>
        <dbReference type="ChEBI" id="CHEBI:456216"/>
        <dbReference type="EC" id="7.2.2.21"/>
    </reaction>
</comment>
<accession>A0A229UH92</accession>
<evidence type="ECO:0000256" key="16">
    <source>
        <dbReference type="RuleBase" id="RU362081"/>
    </source>
</evidence>
<dbReference type="InterPro" id="IPR023214">
    <property type="entry name" value="HAD_sf"/>
</dbReference>
<keyword evidence="10" id="KW-1278">Translocase</keyword>
<comment type="subcellular location">
    <subcellularLocation>
        <location evidence="1">Cell membrane</location>
        <topology evidence="1">Multi-pass membrane protein</topology>
    </subcellularLocation>
</comment>
<dbReference type="FunFam" id="2.70.150.10:FF:000002">
    <property type="entry name" value="Copper-transporting ATPase 1, putative"/>
    <property type="match status" value="1"/>
</dbReference>
<dbReference type="NCBIfam" id="TIGR01512">
    <property type="entry name" value="ATPase-IB2_Cd"/>
    <property type="match status" value="1"/>
</dbReference>
<dbReference type="InterPro" id="IPR027256">
    <property type="entry name" value="P-typ_ATPase_IB"/>
</dbReference>
<reference evidence="20 21" key="1">
    <citation type="submission" date="2017-07" db="EMBL/GenBank/DDBJ databases">
        <title>Genome sequencing and assembly of Paenibacillus rigui.</title>
        <authorList>
            <person name="Mayilraj S."/>
        </authorList>
    </citation>
    <scope>NUCLEOTIDE SEQUENCE [LARGE SCALE GENOMIC DNA]</scope>
    <source>
        <strain evidence="20 21">JCM 16352</strain>
    </source>
</reference>
<dbReference type="Proteomes" id="UP000215509">
    <property type="component" value="Unassembled WGS sequence"/>
</dbReference>
<dbReference type="InterPro" id="IPR036412">
    <property type="entry name" value="HAD-like_sf"/>
</dbReference>
<dbReference type="InterPro" id="IPR044492">
    <property type="entry name" value="P_typ_ATPase_HD_dom"/>
</dbReference>
<organism evidence="20 21">
    <name type="scientific">Paenibacillus rigui</name>
    <dbReference type="NCBI Taxonomy" id="554312"/>
    <lineage>
        <taxon>Bacteria</taxon>
        <taxon>Bacillati</taxon>
        <taxon>Bacillota</taxon>
        <taxon>Bacilli</taxon>
        <taxon>Bacillales</taxon>
        <taxon>Paenibacillaceae</taxon>
        <taxon>Paenibacillus</taxon>
    </lineage>
</organism>
<dbReference type="SUPFAM" id="SSF56784">
    <property type="entry name" value="HAD-like"/>
    <property type="match status" value="1"/>
</dbReference>
<dbReference type="NCBIfam" id="TIGR01494">
    <property type="entry name" value="ATPase_P-type"/>
    <property type="match status" value="1"/>
</dbReference>
<dbReference type="SUPFAM" id="SSF81665">
    <property type="entry name" value="Calcium ATPase, transmembrane domain M"/>
    <property type="match status" value="1"/>
</dbReference>
<dbReference type="Pfam" id="PF00403">
    <property type="entry name" value="HMA"/>
    <property type="match status" value="1"/>
</dbReference>
<dbReference type="InterPro" id="IPR018303">
    <property type="entry name" value="ATPase_P-typ_P_site"/>
</dbReference>
<dbReference type="InterPro" id="IPR059000">
    <property type="entry name" value="ATPase_P-type_domA"/>
</dbReference>
<evidence type="ECO:0000256" key="9">
    <source>
        <dbReference type="ARBA" id="ARBA00022840"/>
    </source>
</evidence>
<evidence type="ECO:0000256" key="5">
    <source>
        <dbReference type="ARBA" id="ARBA00022553"/>
    </source>
</evidence>
<keyword evidence="16" id="KW-1003">Cell membrane</keyword>
<keyword evidence="7 16" id="KW-0479">Metal-binding</keyword>